<evidence type="ECO:0000259" key="12">
    <source>
        <dbReference type="PROSITE" id="PS51192"/>
    </source>
</evidence>
<dbReference type="Pfam" id="PF00097">
    <property type="entry name" value="zf-C3HC4"/>
    <property type="match status" value="1"/>
</dbReference>
<name>A0A9P4JP46_9PLEO</name>
<feature type="compositionally biased region" description="Low complexity" evidence="10">
    <location>
        <begin position="89"/>
        <end position="102"/>
    </location>
</feature>
<dbReference type="PROSITE" id="PS51194">
    <property type="entry name" value="HELICASE_CTER"/>
    <property type="match status" value="1"/>
</dbReference>
<comment type="similarity">
    <text evidence="1">Belongs to the SNF2/RAD54 helicase family.</text>
</comment>
<dbReference type="InterPro" id="IPR000330">
    <property type="entry name" value="SNF2_N"/>
</dbReference>
<dbReference type="PANTHER" id="PTHR45626:SF12">
    <property type="entry name" value="DNA REPAIR PROTEIN RAD16"/>
    <property type="match status" value="1"/>
</dbReference>
<dbReference type="GO" id="GO:0004386">
    <property type="term" value="F:helicase activity"/>
    <property type="evidence" value="ECO:0007669"/>
    <property type="project" value="UniProtKB-KW"/>
</dbReference>
<dbReference type="CDD" id="cd18793">
    <property type="entry name" value="SF2_C_SNF"/>
    <property type="match status" value="1"/>
</dbReference>
<dbReference type="Gene3D" id="3.40.50.300">
    <property type="entry name" value="P-loop containing nucleotide triphosphate hydrolases"/>
    <property type="match status" value="1"/>
</dbReference>
<accession>A0A9P4JP46</accession>
<feature type="compositionally biased region" description="Basic residues" evidence="10">
    <location>
        <begin position="389"/>
        <end position="403"/>
    </location>
</feature>
<keyword evidence="4 9" id="KW-0863">Zinc-finger</keyword>
<evidence type="ECO:0000259" key="13">
    <source>
        <dbReference type="PROSITE" id="PS51194"/>
    </source>
</evidence>
<feature type="compositionally biased region" description="Acidic residues" evidence="10">
    <location>
        <begin position="311"/>
        <end position="329"/>
    </location>
</feature>
<dbReference type="InterPro" id="IPR001841">
    <property type="entry name" value="Znf_RING"/>
</dbReference>
<comment type="caution">
    <text evidence="14">The sequence shown here is derived from an EMBL/GenBank/DDBJ whole genome shotgun (WGS) entry which is preliminary data.</text>
</comment>
<evidence type="ECO:0000256" key="6">
    <source>
        <dbReference type="ARBA" id="ARBA00022806"/>
    </source>
</evidence>
<dbReference type="InterPro" id="IPR038718">
    <property type="entry name" value="SNF2-like_sf"/>
</dbReference>
<feature type="domain" description="RING-type" evidence="11">
    <location>
        <begin position="821"/>
        <end position="865"/>
    </location>
</feature>
<dbReference type="Gene3D" id="3.40.50.10810">
    <property type="entry name" value="Tandem AAA-ATPase domain"/>
    <property type="match status" value="1"/>
</dbReference>
<dbReference type="InterPro" id="IPR050628">
    <property type="entry name" value="SNF2_RAD54_helicase_TF"/>
</dbReference>
<dbReference type="CDD" id="cd16567">
    <property type="entry name" value="RING-HC_RAD16-like"/>
    <property type="match status" value="1"/>
</dbReference>
<feature type="domain" description="Helicase C-terminal" evidence="13">
    <location>
        <begin position="906"/>
        <end position="1063"/>
    </location>
</feature>
<dbReference type="GO" id="GO:0008270">
    <property type="term" value="F:zinc ion binding"/>
    <property type="evidence" value="ECO:0007669"/>
    <property type="project" value="UniProtKB-KW"/>
</dbReference>
<dbReference type="GO" id="GO:0016787">
    <property type="term" value="F:hydrolase activity"/>
    <property type="evidence" value="ECO:0007669"/>
    <property type="project" value="UniProtKB-KW"/>
</dbReference>
<dbReference type="PROSITE" id="PS51192">
    <property type="entry name" value="HELICASE_ATP_BIND_1"/>
    <property type="match status" value="1"/>
</dbReference>
<dbReference type="PROSITE" id="PS50089">
    <property type="entry name" value="ZF_RING_2"/>
    <property type="match status" value="1"/>
</dbReference>
<evidence type="ECO:0000256" key="2">
    <source>
        <dbReference type="ARBA" id="ARBA00022723"/>
    </source>
</evidence>
<evidence type="ECO:0000256" key="7">
    <source>
        <dbReference type="ARBA" id="ARBA00022833"/>
    </source>
</evidence>
<dbReference type="InterPro" id="IPR017907">
    <property type="entry name" value="Znf_RING_CS"/>
</dbReference>
<dbReference type="AlphaFoldDB" id="A0A9P4JP46"/>
<organism evidence="14 15">
    <name type="scientific">Delitschia confertaspora ATCC 74209</name>
    <dbReference type="NCBI Taxonomy" id="1513339"/>
    <lineage>
        <taxon>Eukaryota</taxon>
        <taxon>Fungi</taxon>
        <taxon>Dikarya</taxon>
        <taxon>Ascomycota</taxon>
        <taxon>Pezizomycotina</taxon>
        <taxon>Dothideomycetes</taxon>
        <taxon>Pleosporomycetidae</taxon>
        <taxon>Pleosporales</taxon>
        <taxon>Delitschiaceae</taxon>
        <taxon>Delitschia</taxon>
    </lineage>
</organism>
<dbReference type="InterPro" id="IPR014001">
    <property type="entry name" value="Helicase_ATP-bd"/>
</dbReference>
<feature type="domain" description="Helicase ATP-binding" evidence="12">
    <location>
        <begin position="481"/>
        <end position="659"/>
    </location>
</feature>
<keyword evidence="8" id="KW-0067">ATP-binding</keyword>
<dbReference type="InterPro" id="IPR027417">
    <property type="entry name" value="P-loop_NTPase"/>
</dbReference>
<keyword evidence="6" id="KW-0347">Helicase</keyword>
<dbReference type="InterPro" id="IPR013083">
    <property type="entry name" value="Znf_RING/FYVE/PHD"/>
</dbReference>
<feature type="region of interest" description="Disordered" evidence="10">
    <location>
        <begin position="140"/>
        <end position="329"/>
    </location>
</feature>
<sequence length="1074" mass="121310">MARLTRSSNRGSKLVSQDGIATSSDNKAKSSGKVDSPHANIWAKANAVTPQRTSSRSNTRAATRSSLRIVHNSTDDEGDSINVEPSKEPQASQQPQPQLAAPGRRVLKAVEIVKVTRSKDTMSSRRRLPVANGFRIEESSNGSLSLENSEYETPGTSISTTPAASVGPSTRSARRSAGIDQLGSSTLDNSRKRSHFDLEDFEMADEDDMDMSADAQLARQLQEEELANTDPKRRKTGYSGYEQDDGEDTDDDSLDSDFDVGASDPEEPSYIGKGKGKAVETPRSRSTRSARSSAKQARSKFRETAFVAGSEPDEEDDDEFRLDDDESMADLLDDLESDAEFVAASNKSKRGSMLDPHVIDDLHNSVSYALDKASAGLDGPQKSASSGGAKKKKGKTTWAEKKRHRLEAERRNAKFDHIEDRWERKRAMNRARAEDNHSKLLTMWDDLKKVPILEVQKAEQPKSITRRLKPFQLEGLSWMSRQEQTMYKGGLLGDEMGMGKTIQAVSLIMSDYPAKEPTLVLVPPVALMQWTNEIREYTDGKLKVLVYHGTNQRCKKMTTKELKQYDVIMVSYNTLESLHRKQDKGWSRGDDIVKEKSRLHEIHYHRLILDEAHSIKSRNTGVAKACFALKGTYKWCLSGTPVQNRIGEFFSLLRFLEVRPFSDYFCRTCPCEQLHWQVDEDHLCASCGHGMSEHISVFNQELLNPITGDDPQLREQALEKLHMITARIMLRRMKRDHTNSMELPMKEIVIHNEFFSDVERDFSTSIMSNTTRKFDTYVAQGVMLNNYANIFGLIMQMRQVANHPDLLLKKHALGGQNVLVCNVCDEPAEDAVRSRCHHEFCRACVKDFIETCEASGSNADCPRCHIPLSIDLEQLEIEQDEEQVKKTSIINRIKMEDWTSSTKIEMLVYDLYKLRSKKQTLKSIVFSQFTSMLQLIEWRLRRAGFNTVMLDGSMSPAQRQKSIEYFMTNPDVEVFLVSLKAGGVALNLTEASRVFIVDPWWNPAAEWQSADRCHRIGQKRPCVITRLCIEDSVESRMVMLQEKKAAMIAGTVNNDKVAMDKLSPEDLQFLFRGT</sequence>
<dbReference type="SMART" id="SM00487">
    <property type="entry name" value="DEXDc"/>
    <property type="match status" value="1"/>
</dbReference>
<dbReference type="PANTHER" id="PTHR45626">
    <property type="entry name" value="TRANSCRIPTION TERMINATION FACTOR 2-RELATED"/>
    <property type="match status" value="1"/>
</dbReference>
<feature type="compositionally biased region" description="Low complexity" evidence="10">
    <location>
        <begin position="287"/>
        <end position="296"/>
    </location>
</feature>
<dbReference type="SMART" id="SM00490">
    <property type="entry name" value="HELICc"/>
    <property type="match status" value="1"/>
</dbReference>
<dbReference type="SUPFAM" id="SSF57850">
    <property type="entry name" value="RING/U-box"/>
    <property type="match status" value="1"/>
</dbReference>
<dbReference type="Pfam" id="PF00271">
    <property type="entry name" value="Helicase_C"/>
    <property type="match status" value="1"/>
</dbReference>
<reference evidence="14" key="1">
    <citation type="journal article" date="2020" name="Stud. Mycol.">
        <title>101 Dothideomycetes genomes: a test case for predicting lifestyles and emergence of pathogens.</title>
        <authorList>
            <person name="Haridas S."/>
            <person name="Albert R."/>
            <person name="Binder M."/>
            <person name="Bloem J."/>
            <person name="Labutti K."/>
            <person name="Salamov A."/>
            <person name="Andreopoulos B."/>
            <person name="Baker S."/>
            <person name="Barry K."/>
            <person name="Bills G."/>
            <person name="Bluhm B."/>
            <person name="Cannon C."/>
            <person name="Castanera R."/>
            <person name="Culley D."/>
            <person name="Daum C."/>
            <person name="Ezra D."/>
            <person name="Gonzalez J."/>
            <person name="Henrissat B."/>
            <person name="Kuo A."/>
            <person name="Liang C."/>
            <person name="Lipzen A."/>
            <person name="Lutzoni F."/>
            <person name="Magnuson J."/>
            <person name="Mondo S."/>
            <person name="Nolan M."/>
            <person name="Ohm R."/>
            <person name="Pangilinan J."/>
            <person name="Park H.-J."/>
            <person name="Ramirez L."/>
            <person name="Alfaro M."/>
            <person name="Sun H."/>
            <person name="Tritt A."/>
            <person name="Yoshinaga Y."/>
            <person name="Zwiers L.-H."/>
            <person name="Turgeon B."/>
            <person name="Goodwin S."/>
            <person name="Spatafora J."/>
            <person name="Crous P."/>
            <person name="Grigoriev I."/>
        </authorList>
    </citation>
    <scope>NUCLEOTIDE SEQUENCE</scope>
    <source>
        <strain evidence="14">ATCC 74209</strain>
    </source>
</reference>
<protein>
    <recommendedName>
        <fullName evidence="16">DNA repair protein RAD16</fullName>
    </recommendedName>
</protein>
<dbReference type="CDD" id="cd18008">
    <property type="entry name" value="DEXDc_SHPRH-like"/>
    <property type="match status" value="1"/>
</dbReference>
<dbReference type="Pfam" id="PF00176">
    <property type="entry name" value="SNF2-rel_dom"/>
    <property type="match status" value="2"/>
</dbReference>
<keyword evidence="5" id="KW-0378">Hydrolase</keyword>
<feature type="compositionally biased region" description="Low complexity" evidence="10">
    <location>
        <begin position="52"/>
        <end position="68"/>
    </location>
</feature>
<evidence type="ECO:0000256" key="10">
    <source>
        <dbReference type="SAM" id="MobiDB-lite"/>
    </source>
</evidence>
<dbReference type="InterPro" id="IPR001650">
    <property type="entry name" value="Helicase_C-like"/>
</dbReference>
<keyword evidence="7" id="KW-0862">Zinc</keyword>
<proteinExistence type="inferred from homology"/>
<dbReference type="SMART" id="SM00184">
    <property type="entry name" value="RING"/>
    <property type="match status" value="1"/>
</dbReference>
<evidence type="ECO:0000256" key="9">
    <source>
        <dbReference type="PROSITE-ProRule" id="PRU00175"/>
    </source>
</evidence>
<evidence type="ECO:0000256" key="5">
    <source>
        <dbReference type="ARBA" id="ARBA00022801"/>
    </source>
</evidence>
<evidence type="ECO:0000313" key="14">
    <source>
        <dbReference type="EMBL" id="KAF2202650.1"/>
    </source>
</evidence>
<dbReference type="EMBL" id="ML993929">
    <property type="protein sequence ID" value="KAF2202650.1"/>
    <property type="molecule type" value="Genomic_DNA"/>
</dbReference>
<keyword evidence="15" id="KW-1185">Reference proteome</keyword>
<feature type="compositionally biased region" description="Basic and acidic residues" evidence="10">
    <location>
        <begin position="189"/>
        <end position="198"/>
    </location>
</feature>
<dbReference type="Proteomes" id="UP000799536">
    <property type="component" value="Unassembled WGS sequence"/>
</dbReference>
<dbReference type="Gene3D" id="3.30.40.10">
    <property type="entry name" value="Zinc/RING finger domain, C3HC4 (zinc finger)"/>
    <property type="match status" value="1"/>
</dbReference>
<gene>
    <name evidence="14" type="ORF">GQ43DRAFT_413269</name>
</gene>
<feature type="region of interest" description="Disordered" evidence="10">
    <location>
        <begin position="373"/>
        <end position="403"/>
    </location>
</feature>
<evidence type="ECO:0000256" key="4">
    <source>
        <dbReference type="ARBA" id="ARBA00022771"/>
    </source>
</evidence>
<feature type="compositionally biased region" description="Polar residues" evidence="10">
    <location>
        <begin position="154"/>
        <end position="171"/>
    </location>
</feature>
<evidence type="ECO:0000256" key="1">
    <source>
        <dbReference type="ARBA" id="ARBA00007025"/>
    </source>
</evidence>
<feature type="compositionally biased region" description="Acidic residues" evidence="10">
    <location>
        <begin position="242"/>
        <end position="258"/>
    </location>
</feature>
<dbReference type="InterPro" id="IPR049730">
    <property type="entry name" value="SNF2/RAD54-like_C"/>
</dbReference>
<dbReference type="InterPro" id="IPR018957">
    <property type="entry name" value="Znf_C3HC4_RING-type"/>
</dbReference>
<evidence type="ECO:0000256" key="3">
    <source>
        <dbReference type="ARBA" id="ARBA00022741"/>
    </source>
</evidence>
<dbReference type="GO" id="GO:0005524">
    <property type="term" value="F:ATP binding"/>
    <property type="evidence" value="ECO:0007669"/>
    <property type="project" value="UniProtKB-KW"/>
</dbReference>
<feature type="compositionally biased region" description="Acidic residues" evidence="10">
    <location>
        <begin position="199"/>
        <end position="211"/>
    </location>
</feature>
<dbReference type="GO" id="GO:0006289">
    <property type="term" value="P:nucleotide-excision repair"/>
    <property type="evidence" value="ECO:0007669"/>
    <property type="project" value="TreeGrafter"/>
</dbReference>
<dbReference type="GO" id="GO:0005634">
    <property type="term" value="C:nucleus"/>
    <property type="evidence" value="ECO:0007669"/>
    <property type="project" value="TreeGrafter"/>
</dbReference>
<feature type="compositionally biased region" description="Low complexity" evidence="10">
    <location>
        <begin position="140"/>
        <end position="152"/>
    </location>
</feature>
<evidence type="ECO:0000259" key="11">
    <source>
        <dbReference type="PROSITE" id="PS50089"/>
    </source>
</evidence>
<evidence type="ECO:0000313" key="15">
    <source>
        <dbReference type="Proteomes" id="UP000799536"/>
    </source>
</evidence>
<feature type="compositionally biased region" description="Polar residues" evidence="10">
    <location>
        <begin position="1"/>
        <end position="25"/>
    </location>
</feature>
<feature type="region of interest" description="Disordered" evidence="10">
    <location>
        <begin position="1"/>
        <end position="104"/>
    </location>
</feature>
<keyword evidence="2" id="KW-0479">Metal-binding</keyword>
<evidence type="ECO:0008006" key="16">
    <source>
        <dbReference type="Google" id="ProtNLM"/>
    </source>
</evidence>
<dbReference type="PROSITE" id="PS00518">
    <property type="entry name" value="ZF_RING_1"/>
    <property type="match status" value="1"/>
</dbReference>
<evidence type="ECO:0000256" key="8">
    <source>
        <dbReference type="ARBA" id="ARBA00022840"/>
    </source>
</evidence>
<dbReference type="OrthoDB" id="448448at2759"/>
<keyword evidence="3" id="KW-0547">Nucleotide-binding</keyword>
<dbReference type="GO" id="GO:0008094">
    <property type="term" value="F:ATP-dependent activity, acting on DNA"/>
    <property type="evidence" value="ECO:0007669"/>
    <property type="project" value="TreeGrafter"/>
</dbReference>
<dbReference type="SUPFAM" id="SSF52540">
    <property type="entry name" value="P-loop containing nucleoside triphosphate hydrolases"/>
    <property type="match status" value="2"/>
</dbReference>